<reference evidence="3 4" key="1">
    <citation type="submission" date="2019-11" db="EMBL/GenBank/DDBJ databases">
        <authorList>
            <person name="Holert J."/>
        </authorList>
    </citation>
    <scope>NUCLEOTIDE SEQUENCE [LARGE SCALE GENOMIC DNA]</scope>
    <source>
        <strain evidence="3">SB11_3</strain>
    </source>
</reference>
<accession>A0A5S9QV35</accession>
<dbReference type="Proteomes" id="UP000441399">
    <property type="component" value="Unassembled WGS sequence"/>
</dbReference>
<evidence type="ECO:0000313" key="3">
    <source>
        <dbReference type="EMBL" id="CAA0122876.1"/>
    </source>
</evidence>
<dbReference type="Pfam" id="PF11985">
    <property type="entry name" value="Phage_Mu_Gp27"/>
    <property type="match status" value="1"/>
</dbReference>
<evidence type="ECO:0008006" key="5">
    <source>
        <dbReference type="Google" id="ProtNLM"/>
    </source>
</evidence>
<dbReference type="InterPro" id="IPR021874">
    <property type="entry name" value="Phage_Mu_Gp27"/>
</dbReference>
<protein>
    <recommendedName>
        <fullName evidence="5">Mu-like prophage FluMu protein gp27</fullName>
    </recommendedName>
</protein>
<proteinExistence type="predicted"/>
<evidence type="ECO:0000256" key="1">
    <source>
        <dbReference type="SAM" id="MobiDB-lite"/>
    </source>
</evidence>
<sequence>MPPSQRQTPKRGKPSKVEQLPDQVKAFLNTALRDKNRTQEEIRNEVNQQLEALGLDNKKISSAGLSRHASKMEKVGAKMRETNAIADAWVARLGDKPTGQVGNLLIQMTRSMAFDVALAAGEEDEPASLGMLKDLALTVQRLEKASMDSLKREKEIRQAFAEEAAASAEKVAKAAGLTSETVNTIKAEILGIA</sequence>
<keyword evidence="4" id="KW-1185">Reference proteome</keyword>
<name>A0A5S9QV35_9GAMM</name>
<dbReference type="OrthoDB" id="5873478at2"/>
<organism evidence="3 4">
    <name type="scientific">BD1-7 clade bacterium</name>
    <dbReference type="NCBI Taxonomy" id="2029982"/>
    <lineage>
        <taxon>Bacteria</taxon>
        <taxon>Pseudomonadati</taxon>
        <taxon>Pseudomonadota</taxon>
        <taxon>Gammaproteobacteria</taxon>
        <taxon>Cellvibrionales</taxon>
        <taxon>Spongiibacteraceae</taxon>
        <taxon>BD1-7 clade</taxon>
    </lineage>
</organism>
<gene>
    <name evidence="3" type="ORF">OPDIPICF_02705</name>
    <name evidence="2" type="ORF">OPDIPICF_04125</name>
</gene>
<evidence type="ECO:0000313" key="2">
    <source>
        <dbReference type="EMBL" id="CAA0097670.1"/>
    </source>
</evidence>
<feature type="region of interest" description="Disordered" evidence="1">
    <location>
        <begin position="1"/>
        <end position="21"/>
    </location>
</feature>
<dbReference type="AlphaFoldDB" id="A0A5S9QV35"/>
<dbReference type="EMBL" id="CACSIO010000004">
    <property type="protein sequence ID" value="CAA0097670.1"/>
    <property type="molecule type" value="Genomic_DNA"/>
</dbReference>
<dbReference type="EMBL" id="CACSIO010000045">
    <property type="protein sequence ID" value="CAA0122876.1"/>
    <property type="molecule type" value="Genomic_DNA"/>
</dbReference>
<evidence type="ECO:0000313" key="4">
    <source>
        <dbReference type="Proteomes" id="UP000441399"/>
    </source>
</evidence>